<dbReference type="InterPro" id="IPR036047">
    <property type="entry name" value="F-box-like_dom_sf"/>
</dbReference>
<dbReference type="KEGG" id="vg:23462412"/>
<evidence type="ECO:0000313" key="3">
    <source>
        <dbReference type="Proteomes" id="UP000202511"/>
    </source>
</evidence>
<dbReference type="SUPFAM" id="SSF81383">
    <property type="entry name" value="F-box domain"/>
    <property type="match status" value="1"/>
</dbReference>
<dbReference type="RefSeq" id="YP_009119730.1">
    <property type="nucleotide sequence ID" value="NC_026440.1"/>
</dbReference>
<feature type="domain" description="F-box" evidence="1">
    <location>
        <begin position="13"/>
        <end position="50"/>
    </location>
</feature>
<dbReference type="Pfam" id="PF00646">
    <property type="entry name" value="F-box"/>
    <property type="match status" value="1"/>
</dbReference>
<dbReference type="InterPro" id="IPR001810">
    <property type="entry name" value="F-box_dom"/>
</dbReference>
<organism evidence="2 3">
    <name type="scientific">Pandoravirus inopinatum</name>
    <dbReference type="NCBI Taxonomy" id="1605721"/>
    <lineage>
        <taxon>Viruses</taxon>
        <taxon>Pandoravirus</taxon>
    </lineage>
</organism>
<dbReference type="Proteomes" id="UP000202511">
    <property type="component" value="Segment"/>
</dbReference>
<dbReference type="PROSITE" id="PS50181">
    <property type="entry name" value="FBOX"/>
    <property type="match status" value="1"/>
</dbReference>
<protein>
    <submittedName>
        <fullName evidence="2">Ankyrin repeat protein</fullName>
    </submittedName>
</protein>
<dbReference type="PANTHER" id="PTHR46586">
    <property type="entry name" value="ANKYRIN REPEAT-CONTAINING PROTEIN"/>
    <property type="match status" value="1"/>
</dbReference>
<accession>A0A0B5J6T2</accession>
<dbReference type="OrthoDB" id="33153at35237"/>
<name>A0A0B5J6T2_9VIRU</name>
<evidence type="ECO:0000259" key="1">
    <source>
        <dbReference type="PROSITE" id="PS50181"/>
    </source>
</evidence>
<evidence type="ECO:0000313" key="2">
    <source>
        <dbReference type="EMBL" id="AJF97495.1"/>
    </source>
</evidence>
<dbReference type="Pfam" id="PF13637">
    <property type="entry name" value="Ank_4"/>
    <property type="match status" value="1"/>
</dbReference>
<dbReference type="InterPro" id="IPR052050">
    <property type="entry name" value="SecEffector_AnkRepeat"/>
</dbReference>
<dbReference type="InterPro" id="IPR002110">
    <property type="entry name" value="Ankyrin_rpt"/>
</dbReference>
<dbReference type="InterPro" id="IPR036770">
    <property type="entry name" value="Ankyrin_rpt-contain_sf"/>
</dbReference>
<dbReference type="SMART" id="SM00248">
    <property type="entry name" value="ANK"/>
    <property type="match status" value="4"/>
</dbReference>
<dbReference type="PANTHER" id="PTHR46586:SF3">
    <property type="entry name" value="ANKYRIN REPEAT-CONTAINING PROTEIN"/>
    <property type="match status" value="1"/>
</dbReference>
<proteinExistence type="predicted"/>
<sequence length="562" mass="61171">MATAQTAVTTARGLTINDLPLELIDALLAFVAPLDRVVCTHVSRTWRTIIIGRAAKRRPEDPSKVDFLSATVCAGHWHLVEWARDCGCPWNERVAVAAIDAGRGDFFSRLVSLGCPVQPRECLVAAAAKGDLASLRLTVAMGRVGRSDGEAALDAAASAGQTHILSWLCLHGHGCNAVGGCWTRYVEAQSHGDVPSNTSLCLCAHSVGRRAARGGHTDTLAWLHKNGCGFDGLVMAEAAEGGHIGTMIWLYDKGVEFVRDACYWAAEAGQLDALKWLRANGCPWDEGACLHAAYGGHLDTLQWAMANGCPWDPLATTFAAIGGHLDVAEWTLGQGCALFTENDYGVVGHPSLLAHSIYDNTVMDIAARGGRIDVLAWLSAHGCRAEAYTFAAAAENGHLDVIDWLHTHSRPWDEDAYAMVASVGSLAVLQHMHARGCPWDERVCTNIAHRGRLDMLQWARANGCPWNRDTMCRSARIVESLSMLQWLVAQGCRWDDHIAVRAVASSAGNLDLLVWIVKSGRSWNMDKCLNKARRHGRRHIVTWIEAYRAMAARPLCPPEPIY</sequence>
<dbReference type="SUPFAM" id="SSF48403">
    <property type="entry name" value="Ankyrin repeat"/>
    <property type="match status" value="2"/>
</dbReference>
<dbReference type="EMBL" id="KP136319">
    <property type="protein sequence ID" value="AJF97495.1"/>
    <property type="molecule type" value="Genomic_DNA"/>
</dbReference>
<reference evidence="2 3" key="1">
    <citation type="journal article" date="2015" name="Parasitol. Res.">
        <title>Viruses in close associations with free-living amoebae.</title>
        <authorList>
            <person name="Scheid P."/>
        </authorList>
    </citation>
    <scope>NUCLEOTIDE SEQUENCE [LARGE SCALE GENOMIC DNA]</scope>
    <source>
        <strain evidence="2">KlaHel</strain>
    </source>
</reference>
<dbReference type="GeneID" id="23462412"/>
<dbReference type="Gene3D" id="1.25.40.20">
    <property type="entry name" value="Ankyrin repeat-containing domain"/>
    <property type="match status" value="2"/>
</dbReference>